<evidence type="ECO:0000256" key="5">
    <source>
        <dbReference type="ARBA" id="ARBA00022989"/>
    </source>
</evidence>
<evidence type="ECO:0000313" key="9">
    <source>
        <dbReference type="EMBL" id="GFE49513.1"/>
    </source>
</evidence>
<organism evidence="9 10">
    <name type="scientific">Roseobacter cerasinus</name>
    <dbReference type="NCBI Taxonomy" id="2602289"/>
    <lineage>
        <taxon>Bacteria</taxon>
        <taxon>Pseudomonadati</taxon>
        <taxon>Pseudomonadota</taxon>
        <taxon>Alphaproteobacteria</taxon>
        <taxon>Rhodobacterales</taxon>
        <taxon>Roseobacteraceae</taxon>
        <taxon>Roseobacter</taxon>
    </lineage>
</organism>
<dbReference type="InterPro" id="IPR051800">
    <property type="entry name" value="PqiA-PqiB_transport"/>
</dbReference>
<keyword evidence="4 7" id="KW-0812">Transmembrane</keyword>
<name>A0A640VMN9_9RHOB</name>
<sequence length="694" mass="73351">MTDTPAPVPIDPARASMFGRASIVWVIPFIALVISLIVAWQSYNDRGPLISIQFESGAGIAAGQTELRFRDVTVGLVENVTFAEGLDGVVAQVRLEKEIAPFVDAGASFWVVQPELSIQGVSGLDTVLSGIFIEGSWDSEVGQERSSFRGLEDPPLFQPGKEGLQIALRTRPDGYLTDNAPILFRGIEVGRVGPARISRNGAFVIAEAIIYEPHGRLISSSTRFWDTSGFSVSLGPSGAEVDFSSLATVISGGLTFDTFVSGRGRVSDGAVFEVYGDEASARNSVFNASETEQLELQVIFDENISGLAVGAPVEWSGLRIGSVQSLSGIVDSDAFGDNRVRLDVVIGIQPGRLGLQDEVSPERALEFLRAQVADGMRARLASASLLTGGLKIELIEVEDAPPAELTLSADQIARLPTTDSEISDATATVEGVFTRINSLPIEELLNSAIGFMQSAEAFVSSQELRETPLEVRALLGDLRGLLTSEDVRNIPVSLNAALARVDSILQQIEDGRAVDRVVAAIAEATDAAAAVNASVAGIPELIDNLSGVAAKAEAMPLEELTVQLTELLVSADKILATTAAQELPAALGAALDELNATLAELREGGAVRNVNATLASTREAADAVALSSRDLPALVDRITAVFDQASRTIEGYNKGDVISRDAQAALRDISQAADALTSLARLLERNPSALIRGR</sequence>
<comment type="subcellular location">
    <subcellularLocation>
        <location evidence="1">Cell inner membrane</location>
    </subcellularLocation>
</comment>
<dbReference type="PANTHER" id="PTHR30462">
    <property type="entry name" value="INTERMEMBRANE TRANSPORT PROTEIN PQIB-RELATED"/>
    <property type="match status" value="1"/>
</dbReference>
<feature type="domain" description="Mce/MlaD" evidence="8">
    <location>
        <begin position="47"/>
        <end position="116"/>
    </location>
</feature>
<keyword evidence="5 7" id="KW-1133">Transmembrane helix</keyword>
<keyword evidence="3" id="KW-0997">Cell inner membrane</keyword>
<evidence type="ECO:0000256" key="6">
    <source>
        <dbReference type="ARBA" id="ARBA00023136"/>
    </source>
</evidence>
<dbReference type="Proteomes" id="UP000436522">
    <property type="component" value="Unassembled WGS sequence"/>
</dbReference>
<dbReference type="AlphaFoldDB" id="A0A640VMN9"/>
<protein>
    <submittedName>
        <fullName evidence="9">Paraquat-inducible protein B</fullName>
    </submittedName>
</protein>
<keyword evidence="6 7" id="KW-0472">Membrane</keyword>
<evidence type="ECO:0000256" key="7">
    <source>
        <dbReference type="SAM" id="Phobius"/>
    </source>
</evidence>
<dbReference type="RefSeq" id="WP_159975382.1">
    <property type="nucleotide sequence ID" value="NZ_BLIV01000002.1"/>
</dbReference>
<reference evidence="9 10" key="1">
    <citation type="submission" date="2019-12" db="EMBL/GenBank/DDBJ databases">
        <title>Roseobacter cerasinus sp. nov., isolated from seawater around aquaculture.</title>
        <authorList>
            <person name="Muramatsu S."/>
            <person name="Takabe Y."/>
            <person name="Mori K."/>
            <person name="Takaichi S."/>
            <person name="Hanada S."/>
        </authorList>
    </citation>
    <scope>NUCLEOTIDE SEQUENCE [LARGE SCALE GENOMIC DNA]</scope>
    <source>
        <strain evidence="9 10">AI77</strain>
    </source>
</reference>
<evidence type="ECO:0000259" key="8">
    <source>
        <dbReference type="Pfam" id="PF02470"/>
    </source>
</evidence>
<evidence type="ECO:0000256" key="2">
    <source>
        <dbReference type="ARBA" id="ARBA00022475"/>
    </source>
</evidence>
<dbReference type="PANTHER" id="PTHR30462:SF0">
    <property type="entry name" value="INTERMEMBRANE TRANSPORT PROTEIN YEBT"/>
    <property type="match status" value="1"/>
</dbReference>
<evidence type="ECO:0000256" key="4">
    <source>
        <dbReference type="ARBA" id="ARBA00022692"/>
    </source>
</evidence>
<gene>
    <name evidence="9" type="primary">pqiB</name>
    <name evidence="9" type="ORF">So717_12660</name>
</gene>
<dbReference type="Pfam" id="PF02470">
    <property type="entry name" value="MlaD"/>
    <property type="match status" value="1"/>
</dbReference>
<keyword evidence="10" id="KW-1185">Reference proteome</keyword>
<dbReference type="InterPro" id="IPR003399">
    <property type="entry name" value="Mce/MlaD"/>
</dbReference>
<proteinExistence type="predicted"/>
<evidence type="ECO:0000256" key="1">
    <source>
        <dbReference type="ARBA" id="ARBA00004533"/>
    </source>
</evidence>
<feature type="transmembrane region" description="Helical" evidence="7">
    <location>
        <begin position="23"/>
        <end position="43"/>
    </location>
</feature>
<keyword evidence="2" id="KW-1003">Cell membrane</keyword>
<dbReference type="GO" id="GO:0005886">
    <property type="term" value="C:plasma membrane"/>
    <property type="evidence" value="ECO:0007669"/>
    <property type="project" value="UniProtKB-SubCell"/>
</dbReference>
<dbReference type="EMBL" id="BLIV01000002">
    <property type="protein sequence ID" value="GFE49513.1"/>
    <property type="molecule type" value="Genomic_DNA"/>
</dbReference>
<evidence type="ECO:0000256" key="3">
    <source>
        <dbReference type="ARBA" id="ARBA00022519"/>
    </source>
</evidence>
<accession>A0A640VMN9</accession>
<dbReference type="OrthoDB" id="9806984at2"/>
<comment type="caution">
    <text evidence="9">The sequence shown here is derived from an EMBL/GenBank/DDBJ whole genome shotgun (WGS) entry which is preliminary data.</text>
</comment>
<evidence type="ECO:0000313" key="10">
    <source>
        <dbReference type="Proteomes" id="UP000436522"/>
    </source>
</evidence>